<evidence type="ECO:0000313" key="8">
    <source>
        <dbReference type="EMBL" id="NBH61500.1"/>
    </source>
</evidence>
<dbReference type="NCBIfam" id="TIGR02937">
    <property type="entry name" value="sigma70-ECF"/>
    <property type="match status" value="1"/>
</dbReference>
<organism evidence="8 9">
    <name type="scientific">Anaerotruncus colihominis</name>
    <dbReference type="NCBI Taxonomy" id="169435"/>
    <lineage>
        <taxon>Bacteria</taxon>
        <taxon>Bacillati</taxon>
        <taxon>Bacillota</taxon>
        <taxon>Clostridia</taxon>
        <taxon>Eubacteriales</taxon>
        <taxon>Oscillospiraceae</taxon>
        <taxon>Anaerotruncus</taxon>
    </lineage>
</organism>
<dbReference type="Pfam" id="PF08281">
    <property type="entry name" value="Sigma70_r4_2"/>
    <property type="match status" value="1"/>
</dbReference>
<evidence type="ECO:0000259" key="6">
    <source>
        <dbReference type="Pfam" id="PF04542"/>
    </source>
</evidence>
<dbReference type="GO" id="GO:0016987">
    <property type="term" value="F:sigma factor activity"/>
    <property type="evidence" value="ECO:0007669"/>
    <property type="project" value="UniProtKB-KW"/>
</dbReference>
<feature type="domain" description="RNA polymerase sigma-70 region 2" evidence="6">
    <location>
        <begin position="18"/>
        <end position="79"/>
    </location>
</feature>
<dbReference type="InterPro" id="IPR014284">
    <property type="entry name" value="RNA_pol_sigma-70_dom"/>
</dbReference>
<name>A0A845QH95_9FIRM</name>
<gene>
    <name evidence="8" type="ORF">D0435_07535</name>
</gene>
<feature type="compositionally biased region" description="Basic and acidic residues" evidence="5">
    <location>
        <begin position="166"/>
        <end position="186"/>
    </location>
</feature>
<feature type="compositionally biased region" description="Basic and acidic residues" evidence="5">
    <location>
        <begin position="193"/>
        <end position="204"/>
    </location>
</feature>
<proteinExistence type="inferred from homology"/>
<dbReference type="InterPro" id="IPR036388">
    <property type="entry name" value="WH-like_DNA-bd_sf"/>
</dbReference>
<evidence type="ECO:0000256" key="5">
    <source>
        <dbReference type="SAM" id="MobiDB-lite"/>
    </source>
</evidence>
<accession>A0A845QH95</accession>
<keyword evidence="4" id="KW-0804">Transcription</keyword>
<sequence>MTEKELSERRAVLCEKYDKILGLTYHFGVADSDRDDVVQEVFVAAYLHLHQLRDIESMDSWLYKIAMRKAGRIGRKSKRREDKEFLYESCEQELDRISAEEYASKIDFSDEDIFEMVNSLKPPAPEIIRLRYVSELSMVEIAKLLKMNYNSVKTIERRAKKELEKMISEGKHETRRERKHEEERAEVYGGDRSGTEETRKEDKTRRRGVGRLGRSCQGKE</sequence>
<dbReference type="PANTHER" id="PTHR43133:SF60">
    <property type="entry name" value="RNA POLYMERASE SIGMA FACTOR SIGV"/>
    <property type="match status" value="1"/>
</dbReference>
<protein>
    <submittedName>
        <fullName evidence="8">Sigma-70 family RNA polymerase sigma factor</fullName>
    </submittedName>
</protein>
<evidence type="ECO:0000256" key="4">
    <source>
        <dbReference type="ARBA" id="ARBA00023163"/>
    </source>
</evidence>
<dbReference type="InterPro" id="IPR013249">
    <property type="entry name" value="RNA_pol_sigma70_r4_t2"/>
</dbReference>
<dbReference type="Proteomes" id="UP000446866">
    <property type="component" value="Unassembled WGS sequence"/>
</dbReference>
<dbReference type="PANTHER" id="PTHR43133">
    <property type="entry name" value="RNA POLYMERASE ECF-TYPE SIGMA FACTO"/>
    <property type="match status" value="1"/>
</dbReference>
<evidence type="ECO:0000313" key="9">
    <source>
        <dbReference type="Proteomes" id="UP000446866"/>
    </source>
</evidence>
<dbReference type="AlphaFoldDB" id="A0A845QH95"/>
<dbReference type="InterPro" id="IPR013324">
    <property type="entry name" value="RNA_pol_sigma_r3/r4-like"/>
</dbReference>
<dbReference type="GO" id="GO:0006352">
    <property type="term" value="P:DNA-templated transcription initiation"/>
    <property type="evidence" value="ECO:0007669"/>
    <property type="project" value="InterPro"/>
</dbReference>
<evidence type="ECO:0000256" key="1">
    <source>
        <dbReference type="ARBA" id="ARBA00010641"/>
    </source>
</evidence>
<reference evidence="8 9" key="1">
    <citation type="submission" date="2018-08" db="EMBL/GenBank/DDBJ databases">
        <title>Murine metabolic-syndrome-specific gut microbial biobank.</title>
        <authorList>
            <person name="Liu C."/>
        </authorList>
    </citation>
    <scope>NUCLEOTIDE SEQUENCE [LARGE SCALE GENOMIC DNA]</scope>
    <source>
        <strain evidence="8 9">28</strain>
    </source>
</reference>
<feature type="domain" description="RNA polymerase sigma factor 70 region 4 type 2" evidence="7">
    <location>
        <begin position="112"/>
        <end position="163"/>
    </location>
</feature>
<keyword evidence="2" id="KW-0805">Transcription regulation</keyword>
<dbReference type="Pfam" id="PF04542">
    <property type="entry name" value="Sigma70_r2"/>
    <property type="match status" value="1"/>
</dbReference>
<dbReference type="InterPro" id="IPR013325">
    <property type="entry name" value="RNA_pol_sigma_r2"/>
</dbReference>
<dbReference type="InterPro" id="IPR007627">
    <property type="entry name" value="RNA_pol_sigma70_r2"/>
</dbReference>
<dbReference type="RefSeq" id="WP_160201783.1">
    <property type="nucleotide sequence ID" value="NZ_QXWK01000012.1"/>
</dbReference>
<dbReference type="InterPro" id="IPR039425">
    <property type="entry name" value="RNA_pol_sigma-70-like"/>
</dbReference>
<comment type="caution">
    <text evidence="8">The sequence shown here is derived from an EMBL/GenBank/DDBJ whole genome shotgun (WGS) entry which is preliminary data.</text>
</comment>
<comment type="similarity">
    <text evidence="1">Belongs to the sigma-70 factor family. ECF subfamily.</text>
</comment>
<dbReference type="Gene3D" id="1.10.1740.10">
    <property type="match status" value="1"/>
</dbReference>
<evidence type="ECO:0000259" key="7">
    <source>
        <dbReference type="Pfam" id="PF08281"/>
    </source>
</evidence>
<dbReference type="Gene3D" id="1.10.10.10">
    <property type="entry name" value="Winged helix-like DNA-binding domain superfamily/Winged helix DNA-binding domain"/>
    <property type="match status" value="1"/>
</dbReference>
<evidence type="ECO:0000256" key="3">
    <source>
        <dbReference type="ARBA" id="ARBA00023082"/>
    </source>
</evidence>
<dbReference type="SUPFAM" id="SSF88659">
    <property type="entry name" value="Sigma3 and sigma4 domains of RNA polymerase sigma factors"/>
    <property type="match status" value="1"/>
</dbReference>
<dbReference type="GO" id="GO:0003677">
    <property type="term" value="F:DNA binding"/>
    <property type="evidence" value="ECO:0007669"/>
    <property type="project" value="InterPro"/>
</dbReference>
<feature type="region of interest" description="Disordered" evidence="5">
    <location>
        <begin position="166"/>
        <end position="220"/>
    </location>
</feature>
<dbReference type="EMBL" id="QXWK01000012">
    <property type="protein sequence ID" value="NBH61500.1"/>
    <property type="molecule type" value="Genomic_DNA"/>
</dbReference>
<keyword evidence="3" id="KW-0731">Sigma factor</keyword>
<dbReference type="SUPFAM" id="SSF88946">
    <property type="entry name" value="Sigma2 domain of RNA polymerase sigma factors"/>
    <property type="match status" value="1"/>
</dbReference>
<evidence type="ECO:0000256" key="2">
    <source>
        <dbReference type="ARBA" id="ARBA00023015"/>
    </source>
</evidence>
<keyword evidence="9" id="KW-1185">Reference proteome</keyword>